<dbReference type="SUPFAM" id="SSF53335">
    <property type="entry name" value="S-adenosyl-L-methionine-dependent methyltransferases"/>
    <property type="match status" value="1"/>
</dbReference>
<reference evidence="2 3" key="1">
    <citation type="submission" date="2020-08" db="EMBL/GenBank/DDBJ databases">
        <title>A Genomic Blueprint of the Chicken Gut Microbiome.</title>
        <authorList>
            <person name="Gilroy R."/>
            <person name="Ravi A."/>
            <person name="Getino M."/>
            <person name="Pursley I."/>
            <person name="Horton D.L."/>
            <person name="Alikhan N.-F."/>
            <person name="Baker D."/>
            <person name="Gharbi K."/>
            <person name="Hall N."/>
            <person name="Watson M."/>
            <person name="Adriaenssens E.M."/>
            <person name="Foster-Nyarko E."/>
            <person name="Jarju S."/>
            <person name="Secka A."/>
            <person name="Antonio M."/>
            <person name="Oren A."/>
            <person name="Chaudhuri R."/>
            <person name="La Ragione R.M."/>
            <person name="Hildebrand F."/>
            <person name="Pallen M.J."/>
        </authorList>
    </citation>
    <scope>NUCLEOTIDE SEQUENCE [LARGE SCALE GENOMIC DNA]</scope>
    <source>
        <strain evidence="2 3">Sa5YUA1</strain>
    </source>
</reference>
<evidence type="ECO:0000259" key="1">
    <source>
        <dbReference type="Pfam" id="PF13847"/>
    </source>
</evidence>
<dbReference type="InterPro" id="IPR025714">
    <property type="entry name" value="Methyltranfer_dom"/>
</dbReference>
<dbReference type="GO" id="GO:0008168">
    <property type="term" value="F:methyltransferase activity"/>
    <property type="evidence" value="ECO:0007669"/>
    <property type="project" value="UniProtKB-KW"/>
</dbReference>
<keyword evidence="2" id="KW-0808">Transferase</keyword>
<evidence type="ECO:0000313" key="2">
    <source>
        <dbReference type="EMBL" id="MBD7938213.1"/>
    </source>
</evidence>
<feature type="domain" description="Methyltransferase" evidence="1">
    <location>
        <begin position="47"/>
        <end position="172"/>
    </location>
</feature>
<evidence type="ECO:0000313" key="3">
    <source>
        <dbReference type="Proteomes" id="UP000657931"/>
    </source>
</evidence>
<dbReference type="GO" id="GO:0032259">
    <property type="term" value="P:methylation"/>
    <property type="evidence" value="ECO:0007669"/>
    <property type="project" value="UniProtKB-KW"/>
</dbReference>
<protein>
    <submittedName>
        <fullName evidence="2">Class I SAM-dependent methyltransferase</fullName>
    </submittedName>
</protein>
<keyword evidence="2" id="KW-0489">Methyltransferase</keyword>
<gene>
    <name evidence="2" type="ORF">H9655_14360</name>
</gene>
<accession>A0ABR8QRV1</accession>
<keyword evidence="3" id="KW-1185">Reference proteome</keyword>
<dbReference type="InterPro" id="IPR029063">
    <property type="entry name" value="SAM-dependent_MTases_sf"/>
</dbReference>
<dbReference type="Proteomes" id="UP000657931">
    <property type="component" value="Unassembled WGS sequence"/>
</dbReference>
<dbReference type="EMBL" id="JACSQT010000007">
    <property type="protein sequence ID" value="MBD7938213.1"/>
    <property type="molecule type" value="Genomic_DNA"/>
</dbReference>
<sequence>MVLNHRGFDEWAKDYDQSVKRSEEKEAYPFAGYQDVINLVYHMAGHHPTSTILDVGFGTGTLTKRLYDDGHIIYGIDFSKEMIAIAQEKMPNAYLFQRNIEEGLPPEYKKQKFHAIISTYALHHITDKKKVEWIQQLSFSLHEGGAIIIGDIAFETRSAHDQCKNRSEKDWDHSEFYTVYEELKEELVALKFKVDYKQISHCGGVLLIRP</sequence>
<dbReference type="Pfam" id="PF13847">
    <property type="entry name" value="Methyltransf_31"/>
    <property type="match status" value="1"/>
</dbReference>
<dbReference type="CDD" id="cd02440">
    <property type="entry name" value="AdoMet_MTases"/>
    <property type="match status" value="1"/>
</dbReference>
<name>A0ABR8QRV1_9BACI</name>
<proteinExistence type="predicted"/>
<dbReference type="Gene3D" id="3.40.50.150">
    <property type="entry name" value="Vaccinia Virus protein VP39"/>
    <property type="match status" value="1"/>
</dbReference>
<dbReference type="PANTHER" id="PTHR43861">
    <property type="entry name" value="TRANS-ACONITATE 2-METHYLTRANSFERASE-RELATED"/>
    <property type="match status" value="1"/>
</dbReference>
<organism evidence="2 3">
    <name type="scientific">Cytobacillus stercorigallinarum</name>
    <dbReference type="NCBI Taxonomy" id="2762240"/>
    <lineage>
        <taxon>Bacteria</taxon>
        <taxon>Bacillati</taxon>
        <taxon>Bacillota</taxon>
        <taxon>Bacilli</taxon>
        <taxon>Bacillales</taxon>
        <taxon>Bacillaceae</taxon>
        <taxon>Cytobacillus</taxon>
    </lineage>
</organism>
<comment type="caution">
    <text evidence="2">The sequence shown here is derived from an EMBL/GenBank/DDBJ whole genome shotgun (WGS) entry which is preliminary data.</text>
</comment>
<dbReference type="RefSeq" id="WP_191815181.1">
    <property type="nucleotide sequence ID" value="NZ_JACSQT010000007.1"/>
</dbReference>